<keyword evidence="5" id="KW-1185">Reference proteome</keyword>
<dbReference type="InterPro" id="IPR029058">
    <property type="entry name" value="AB_hydrolase_fold"/>
</dbReference>
<proteinExistence type="inferred from homology"/>
<comment type="similarity">
    <text evidence="1">Belongs to the AB hydrolase superfamily. AB hydrolase 2 family.</text>
</comment>
<evidence type="ECO:0000256" key="2">
    <source>
        <dbReference type="SAM" id="MobiDB-lite"/>
    </source>
</evidence>
<dbReference type="RefSeq" id="XP_030995125.1">
    <property type="nucleotide sequence ID" value="XM_031140744.1"/>
</dbReference>
<evidence type="ECO:0000313" key="5">
    <source>
        <dbReference type="Proteomes" id="UP000319257"/>
    </source>
</evidence>
<name>A0A507B3W2_9PEZI</name>
<protein>
    <recommendedName>
        <fullName evidence="3">Phospholipase/carboxylesterase/thioesterase domain-containing protein</fullName>
    </recommendedName>
</protein>
<dbReference type="Pfam" id="PF02230">
    <property type="entry name" value="Abhydrolase_2"/>
    <property type="match status" value="2"/>
</dbReference>
<feature type="region of interest" description="Disordered" evidence="2">
    <location>
        <begin position="32"/>
        <end position="51"/>
    </location>
</feature>
<dbReference type="OrthoDB" id="2418081at2759"/>
<evidence type="ECO:0000259" key="3">
    <source>
        <dbReference type="Pfam" id="PF02230"/>
    </source>
</evidence>
<dbReference type="GO" id="GO:0008474">
    <property type="term" value="F:palmitoyl-(protein) hydrolase activity"/>
    <property type="evidence" value="ECO:0007669"/>
    <property type="project" value="TreeGrafter"/>
</dbReference>
<dbReference type="PANTHER" id="PTHR10655">
    <property type="entry name" value="LYSOPHOSPHOLIPASE-RELATED"/>
    <property type="match status" value="1"/>
</dbReference>
<feature type="region of interest" description="Disordered" evidence="2">
    <location>
        <begin position="190"/>
        <end position="212"/>
    </location>
</feature>
<dbReference type="GeneID" id="41973591"/>
<dbReference type="EMBL" id="SKBQ01000034">
    <property type="protein sequence ID" value="TPX13414.1"/>
    <property type="molecule type" value="Genomic_DNA"/>
</dbReference>
<dbReference type="GO" id="GO:0005737">
    <property type="term" value="C:cytoplasm"/>
    <property type="evidence" value="ECO:0007669"/>
    <property type="project" value="TreeGrafter"/>
</dbReference>
<evidence type="ECO:0000313" key="4">
    <source>
        <dbReference type="EMBL" id="TPX13414.1"/>
    </source>
</evidence>
<feature type="domain" description="Phospholipase/carboxylesterase/thioesterase" evidence="3">
    <location>
        <begin position="59"/>
        <end position="184"/>
    </location>
</feature>
<organism evidence="4 5">
    <name type="scientific">Thyridium curvatum</name>
    <dbReference type="NCBI Taxonomy" id="1093900"/>
    <lineage>
        <taxon>Eukaryota</taxon>
        <taxon>Fungi</taxon>
        <taxon>Dikarya</taxon>
        <taxon>Ascomycota</taxon>
        <taxon>Pezizomycotina</taxon>
        <taxon>Sordariomycetes</taxon>
        <taxon>Sordariomycetidae</taxon>
        <taxon>Thyridiales</taxon>
        <taxon>Thyridiaceae</taxon>
        <taxon>Thyridium</taxon>
    </lineage>
</organism>
<dbReference type="Proteomes" id="UP000319257">
    <property type="component" value="Unassembled WGS sequence"/>
</dbReference>
<dbReference type="SUPFAM" id="SSF53474">
    <property type="entry name" value="alpha/beta-Hydrolases"/>
    <property type="match status" value="1"/>
</dbReference>
<dbReference type="InParanoid" id="A0A507B3W2"/>
<dbReference type="AlphaFoldDB" id="A0A507B3W2"/>
<dbReference type="STRING" id="1093900.A0A507B3W2"/>
<accession>A0A507B3W2</accession>
<dbReference type="Gene3D" id="3.40.50.1820">
    <property type="entry name" value="alpha/beta hydrolase"/>
    <property type="match status" value="1"/>
</dbReference>
<evidence type="ECO:0000256" key="1">
    <source>
        <dbReference type="ARBA" id="ARBA00006499"/>
    </source>
</evidence>
<dbReference type="InterPro" id="IPR050565">
    <property type="entry name" value="LYPA1-2/EST-like"/>
</dbReference>
<comment type="caution">
    <text evidence="4">The sequence shown here is derived from an EMBL/GenBank/DDBJ whole genome shotgun (WGS) entry which is preliminary data.</text>
</comment>
<gene>
    <name evidence="4" type="ORF">E0L32_006144</name>
</gene>
<reference evidence="4 5" key="1">
    <citation type="submission" date="2019-06" db="EMBL/GenBank/DDBJ databases">
        <title>Draft genome sequence of the filamentous fungus Phialemoniopsis curvata isolated from diesel fuel.</title>
        <authorList>
            <person name="Varaljay V.A."/>
            <person name="Lyon W.J."/>
            <person name="Crouch A.L."/>
            <person name="Drake C.E."/>
            <person name="Hollomon J.M."/>
            <person name="Nadeau L.J."/>
            <person name="Nunn H.S."/>
            <person name="Stevenson B.S."/>
            <person name="Bojanowski C.L."/>
            <person name="Crookes-Goodson W.J."/>
        </authorList>
    </citation>
    <scope>NUCLEOTIDE SEQUENCE [LARGE SCALE GENOMIC DNA]</scope>
    <source>
        <strain evidence="4 5">D216</strain>
    </source>
</reference>
<dbReference type="InterPro" id="IPR003140">
    <property type="entry name" value="PLipase/COase/thioEstase"/>
</dbReference>
<dbReference type="GO" id="GO:0052689">
    <property type="term" value="F:carboxylic ester hydrolase activity"/>
    <property type="evidence" value="ECO:0007669"/>
    <property type="project" value="TreeGrafter"/>
</dbReference>
<feature type="domain" description="Phospholipase/carboxylesterase/thioesterase" evidence="3">
    <location>
        <begin position="233"/>
        <end position="300"/>
    </location>
</feature>
<dbReference type="PANTHER" id="PTHR10655:SF64">
    <property type="entry name" value="PHOSPHOLIPASE_CARBOXYLESTERASE_THIOESTERASE DOMAIN-CONTAINING PROTEIN"/>
    <property type="match status" value="1"/>
</dbReference>
<sequence>MGDKDTYSVPPLQQPHRHTFILLHGRGSNGQSFGSGLVNSPLAPPTKASAKSEPHATAAAAAETLRTAFPHARFVFPTAPRTSVALYRGRATHQWFDSWKLDPPATEREYLQAPGLGDTTRRLHALLESEIASVPGGAASVVLGGLSQGCAAALVATLLWEGGRLGAVVGMCGWLPYAARMSEEVKDALASNGEGEDDIFERGEDDRPRHRSKDPMTVAITWLREELQLGTTSGPKSALTKSIPVFLGHGVQDARVNIILGRTAGQCLSDLGADVTCVEYEALGHWYSPNMLRDMADFIWKETGWTP</sequence>